<sequence length="222" mass="24551">MSRALRPLPPIPRPPSAQRSSLDAIDPSTSGSSTPALSDDCQPPSKEHALRYAVSLPIIPSATSVKFAPLPEIGPRKRRSNYPLGVAARSQMLQQRRENARMQGIYRRPPLWSDVDERGMTHVPEEVQEEDPLDILGRLIADKSKSLWKRVASKGNPSDKHAASGDVNEEATTHEEDHAVLPLQSPKREESPLSSNPPNRSLELSNNNGGDTVRNHWRRDSS</sequence>
<dbReference type="Proteomes" id="UP001201163">
    <property type="component" value="Unassembled WGS sequence"/>
</dbReference>
<accession>A0AAD4QFQ9</accession>
<feature type="region of interest" description="Disordered" evidence="1">
    <location>
        <begin position="150"/>
        <end position="222"/>
    </location>
</feature>
<evidence type="ECO:0000313" key="3">
    <source>
        <dbReference type="Proteomes" id="UP001201163"/>
    </source>
</evidence>
<feature type="compositionally biased region" description="Low complexity" evidence="1">
    <location>
        <begin position="192"/>
        <end position="208"/>
    </location>
</feature>
<proteinExistence type="predicted"/>
<comment type="caution">
    <text evidence="2">The sequence shown here is derived from an EMBL/GenBank/DDBJ whole genome shotgun (WGS) entry which is preliminary data.</text>
</comment>
<feature type="compositionally biased region" description="Polar residues" evidence="1">
    <location>
        <begin position="27"/>
        <end position="36"/>
    </location>
</feature>
<dbReference type="EMBL" id="JAKELL010000001">
    <property type="protein sequence ID" value="KAH9001389.1"/>
    <property type="molecule type" value="Genomic_DNA"/>
</dbReference>
<evidence type="ECO:0000313" key="2">
    <source>
        <dbReference type="EMBL" id="KAH9001389.1"/>
    </source>
</evidence>
<reference evidence="2" key="1">
    <citation type="submission" date="2022-01" db="EMBL/GenBank/DDBJ databases">
        <title>Comparative genomics reveals a dynamic genome evolution in the ectomycorrhizal milk-cap (Lactarius) mushrooms.</title>
        <authorList>
            <consortium name="DOE Joint Genome Institute"/>
            <person name="Lebreton A."/>
            <person name="Tang N."/>
            <person name="Kuo A."/>
            <person name="LaButti K."/>
            <person name="Drula E."/>
            <person name="Barry K."/>
            <person name="Clum A."/>
            <person name="Lipzen A."/>
            <person name="Mousain D."/>
            <person name="Ng V."/>
            <person name="Wang R."/>
            <person name="Wang X."/>
            <person name="Dai Y."/>
            <person name="Henrissat B."/>
            <person name="Grigoriev I.V."/>
            <person name="Guerin-Laguette A."/>
            <person name="Yu F."/>
            <person name="Martin F.M."/>
        </authorList>
    </citation>
    <scope>NUCLEOTIDE SEQUENCE</scope>
    <source>
        <strain evidence="2">QP</strain>
    </source>
</reference>
<name>A0AAD4QFQ9_9AGAM</name>
<gene>
    <name evidence="2" type="ORF">EDB92DRAFT_1826394</name>
</gene>
<keyword evidence="3" id="KW-1185">Reference proteome</keyword>
<feature type="region of interest" description="Disordered" evidence="1">
    <location>
        <begin position="1"/>
        <end position="46"/>
    </location>
</feature>
<protein>
    <submittedName>
        <fullName evidence="2">Uncharacterized protein</fullName>
    </submittedName>
</protein>
<evidence type="ECO:0000256" key="1">
    <source>
        <dbReference type="SAM" id="MobiDB-lite"/>
    </source>
</evidence>
<dbReference type="AlphaFoldDB" id="A0AAD4QFQ9"/>
<organism evidence="2 3">
    <name type="scientific">Lactarius akahatsu</name>
    <dbReference type="NCBI Taxonomy" id="416441"/>
    <lineage>
        <taxon>Eukaryota</taxon>
        <taxon>Fungi</taxon>
        <taxon>Dikarya</taxon>
        <taxon>Basidiomycota</taxon>
        <taxon>Agaricomycotina</taxon>
        <taxon>Agaricomycetes</taxon>
        <taxon>Russulales</taxon>
        <taxon>Russulaceae</taxon>
        <taxon>Lactarius</taxon>
    </lineage>
</organism>